<organism evidence="12 13">
    <name type="scientific">Edaphochlamys debaryana</name>
    <dbReference type="NCBI Taxonomy" id="47281"/>
    <lineage>
        <taxon>Eukaryota</taxon>
        <taxon>Viridiplantae</taxon>
        <taxon>Chlorophyta</taxon>
        <taxon>core chlorophytes</taxon>
        <taxon>Chlorophyceae</taxon>
        <taxon>CS clade</taxon>
        <taxon>Chlamydomonadales</taxon>
        <taxon>Chlamydomonadales incertae sedis</taxon>
        <taxon>Edaphochlamys</taxon>
    </lineage>
</organism>
<name>A0A836BPT7_9CHLO</name>
<keyword evidence="7" id="KW-0067">ATP-binding</keyword>
<keyword evidence="13" id="KW-1185">Reference proteome</keyword>
<dbReference type="AlphaFoldDB" id="A0A836BPT7"/>
<evidence type="ECO:0000256" key="6">
    <source>
        <dbReference type="ARBA" id="ARBA00022777"/>
    </source>
</evidence>
<evidence type="ECO:0000256" key="1">
    <source>
        <dbReference type="ARBA" id="ARBA00010540"/>
    </source>
</evidence>
<dbReference type="EC" id="2.7.4.26" evidence="2"/>
<accession>A0A836BPT7</accession>
<dbReference type="GO" id="GO:0016301">
    <property type="term" value="F:kinase activity"/>
    <property type="evidence" value="ECO:0007669"/>
    <property type="project" value="UniProtKB-KW"/>
</dbReference>
<dbReference type="EMBL" id="JAEHOE010000191">
    <property type="protein sequence ID" value="KAG2483069.1"/>
    <property type="molecule type" value="Genomic_DNA"/>
</dbReference>
<evidence type="ECO:0000256" key="8">
    <source>
        <dbReference type="ARBA" id="ARBA00023229"/>
    </source>
</evidence>
<dbReference type="GO" id="GO:0102043">
    <property type="term" value="F:isopentenyl phosphate kinase activity"/>
    <property type="evidence" value="ECO:0007669"/>
    <property type="project" value="UniProtKB-EC"/>
</dbReference>
<comment type="catalytic activity">
    <reaction evidence="9">
        <text>isopentenyl phosphate + ATP = isopentenyl diphosphate + ADP</text>
        <dbReference type="Rhea" id="RHEA:33963"/>
        <dbReference type="ChEBI" id="CHEBI:30616"/>
        <dbReference type="ChEBI" id="CHEBI:65078"/>
        <dbReference type="ChEBI" id="CHEBI:128769"/>
        <dbReference type="ChEBI" id="CHEBI:456216"/>
        <dbReference type="EC" id="2.7.4.26"/>
    </reaction>
</comment>
<dbReference type="Proteomes" id="UP000612055">
    <property type="component" value="Unassembled WGS sequence"/>
</dbReference>
<dbReference type="GO" id="GO:0016114">
    <property type="term" value="P:terpenoid biosynthetic process"/>
    <property type="evidence" value="ECO:0007669"/>
    <property type="project" value="TreeGrafter"/>
</dbReference>
<dbReference type="GO" id="GO:0005829">
    <property type="term" value="C:cytosol"/>
    <property type="evidence" value="ECO:0007669"/>
    <property type="project" value="TreeGrafter"/>
</dbReference>
<keyword evidence="4" id="KW-0808">Transferase</keyword>
<comment type="similarity">
    <text evidence="1">Belongs to the isopentenyl phosphate kinase family.</text>
</comment>
<dbReference type="CDD" id="cd04241">
    <property type="entry name" value="AAK_FomA-like"/>
    <property type="match status" value="1"/>
</dbReference>
<reference evidence="12" key="1">
    <citation type="journal article" date="2020" name="bioRxiv">
        <title>Comparative genomics of Chlamydomonas.</title>
        <authorList>
            <person name="Craig R.J."/>
            <person name="Hasan A.R."/>
            <person name="Ness R.W."/>
            <person name="Keightley P.D."/>
        </authorList>
    </citation>
    <scope>NUCLEOTIDE SEQUENCE</scope>
    <source>
        <strain evidence="12">CCAP 11/70</strain>
    </source>
</reference>
<feature type="compositionally biased region" description="Gly residues" evidence="10">
    <location>
        <begin position="338"/>
        <end position="360"/>
    </location>
</feature>
<evidence type="ECO:0000256" key="10">
    <source>
        <dbReference type="SAM" id="MobiDB-lite"/>
    </source>
</evidence>
<dbReference type="InterPro" id="IPR036393">
    <property type="entry name" value="AceGlu_kinase-like_sf"/>
</dbReference>
<evidence type="ECO:0000256" key="5">
    <source>
        <dbReference type="ARBA" id="ARBA00022741"/>
    </source>
</evidence>
<evidence type="ECO:0000256" key="9">
    <source>
        <dbReference type="ARBA" id="ARBA00049063"/>
    </source>
</evidence>
<dbReference type="GO" id="GO:0005524">
    <property type="term" value="F:ATP binding"/>
    <property type="evidence" value="ECO:0007669"/>
    <property type="project" value="UniProtKB-KW"/>
</dbReference>
<keyword evidence="6" id="KW-0418">Kinase</keyword>
<dbReference type="Pfam" id="PF00696">
    <property type="entry name" value="AA_kinase"/>
    <property type="match status" value="1"/>
</dbReference>
<sequence length="373" mass="37010">MRAAAAASTAADAAAIATPSPAAAAAAPQPPLPRVRRIVKLGGAAVTVKSQVETLRPEVLRHTATALAAAAAAAEEGEGSREKRGAAAGEAGGTVLIHGAGSFGHHPASQYGVARGPLSDSRVRQGFALTRASVTRLNGLVVAALVEAGAPAVGLSPFGIYTTRDREVTQSGWPAVAACLSAGLLPVLHGDCVVDEGDAGCAVLSGDTLVRDLAGALRPDWVVFLTNVAGVYDRPPEEAGARLLTRIAVRPDGSWRVAEVEGTPAPAGGDGGIRMTADAHDVTGGIALKVEEAAAVARLGIPVLIAQAGSAEGAEALARGAGVGRGWRGTRVEPEGPAAGGSREGCSDGGGWGCGDGGEGVEVREIGGQGGLR</sequence>
<evidence type="ECO:0000313" key="12">
    <source>
        <dbReference type="EMBL" id="KAG2483069.1"/>
    </source>
</evidence>
<dbReference type="OrthoDB" id="1934954at2759"/>
<proteinExistence type="inferred from homology"/>
<evidence type="ECO:0000256" key="4">
    <source>
        <dbReference type="ARBA" id="ARBA00022679"/>
    </source>
</evidence>
<evidence type="ECO:0000313" key="13">
    <source>
        <dbReference type="Proteomes" id="UP000612055"/>
    </source>
</evidence>
<evidence type="ECO:0000256" key="3">
    <source>
        <dbReference type="ARBA" id="ARBA00017267"/>
    </source>
</evidence>
<evidence type="ECO:0000256" key="7">
    <source>
        <dbReference type="ARBA" id="ARBA00022840"/>
    </source>
</evidence>
<feature type="region of interest" description="Disordered" evidence="10">
    <location>
        <begin position="325"/>
        <end position="373"/>
    </location>
</feature>
<dbReference type="InterPro" id="IPR024192">
    <property type="entry name" value="Fosfomycin_R_FomA-type"/>
</dbReference>
<dbReference type="Gene3D" id="3.40.1160.10">
    <property type="entry name" value="Acetylglutamate kinase-like"/>
    <property type="match status" value="1"/>
</dbReference>
<dbReference type="SUPFAM" id="SSF53633">
    <property type="entry name" value="Carbamate kinase-like"/>
    <property type="match status" value="1"/>
</dbReference>
<keyword evidence="5" id="KW-0547">Nucleotide-binding</keyword>
<feature type="domain" description="Aspartate/glutamate/uridylate kinase" evidence="11">
    <location>
        <begin position="36"/>
        <end position="306"/>
    </location>
</feature>
<dbReference type="InterPro" id="IPR001048">
    <property type="entry name" value="Asp/Glu/Uridylate_kinase"/>
</dbReference>
<protein>
    <recommendedName>
        <fullName evidence="3">Isopentenyl phosphate kinase</fullName>
        <ecNumber evidence="2">2.7.4.26</ecNumber>
    </recommendedName>
</protein>
<gene>
    <name evidence="12" type="ORF">HYH03_018052</name>
</gene>
<evidence type="ECO:0000259" key="11">
    <source>
        <dbReference type="Pfam" id="PF00696"/>
    </source>
</evidence>
<comment type="caution">
    <text evidence="12">The sequence shown here is derived from an EMBL/GenBank/DDBJ whole genome shotgun (WGS) entry which is preliminary data.</text>
</comment>
<dbReference type="PANTHER" id="PTHR43654">
    <property type="entry name" value="GLUTAMATE 5-KINASE"/>
    <property type="match status" value="1"/>
</dbReference>
<keyword evidence="8" id="KW-0414">Isoprene biosynthesis</keyword>
<dbReference type="NCBIfam" id="NF040647">
    <property type="entry name" value="IPPK_Arch"/>
    <property type="match status" value="1"/>
</dbReference>
<evidence type="ECO:0000256" key="2">
    <source>
        <dbReference type="ARBA" id="ARBA00012908"/>
    </source>
</evidence>
<dbReference type="PANTHER" id="PTHR43654:SF1">
    <property type="entry name" value="ISOPENTENYL PHOSPHATE KINASE"/>
    <property type="match status" value="1"/>
</dbReference>